<dbReference type="AlphaFoldDB" id="C5A2N3"/>
<dbReference type="EMBL" id="CP001398">
    <property type="protein sequence ID" value="ACS32535.1"/>
    <property type="molecule type" value="Genomic_DNA"/>
</dbReference>
<evidence type="ECO:0000259" key="1">
    <source>
        <dbReference type="Pfam" id="PF02915"/>
    </source>
</evidence>
<dbReference type="Proteomes" id="UP000001488">
    <property type="component" value="Chromosome"/>
</dbReference>
<dbReference type="SUPFAM" id="SSF47240">
    <property type="entry name" value="Ferritin-like"/>
    <property type="match status" value="1"/>
</dbReference>
<dbReference type="InterPro" id="IPR009078">
    <property type="entry name" value="Ferritin-like_SF"/>
</dbReference>
<dbReference type="PATRIC" id="fig|593117.10.peg.34"/>
<dbReference type="HOGENOM" id="CLU_119858_1_0_2"/>
<dbReference type="PaxDb" id="593117-TGAM_0033"/>
<dbReference type="InterPro" id="IPR012347">
    <property type="entry name" value="Ferritin-like"/>
</dbReference>
<gene>
    <name evidence="2" type="primary">rr-1</name>
    <name evidence="2" type="ordered locus">TGAM_0033</name>
</gene>
<dbReference type="CDD" id="cd01045">
    <property type="entry name" value="Ferritin_like_AB"/>
    <property type="match status" value="1"/>
</dbReference>
<organism evidence="2 3">
    <name type="scientific">Thermococcus gammatolerans (strain DSM 15229 / JCM 11827 / EJ3)</name>
    <dbReference type="NCBI Taxonomy" id="593117"/>
    <lineage>
        <taxon>Archaea</taxon>
        <taxon>Methanobacteriati</taxon>
        <taxon>Methanobacteriota</taxon>
        <taxon>Thermococci</taxon>
        <taxon>Thermococcales</taxon>
        <taxon>Thermococcaceae</taxon>
        <taxon>Thermococcus</taxon>
    </lineage>
</organism>
<dbReference type="GO" id="GO:0046872">
    <property type="term" value="F:metal ion binding"/>
    <property type="evidence" value="ECO:0007669"/>
    <property type="project" value="InterPro"/>
</dbReference>
<accession>C5A2N3</accession>
<dbReference type="eggNOG" id="arCOG01104">
    <property type="taxonomic scope" value="Archaea"/>
</dbReference>
<proteinExistence type="predicted"/>
<keyword evidence="3" id="KW-1185">Reference proteome</keyword>
<name>C5A2N3_THEGJ</name>
<sequence length="174" mass="20465">MVDMGVEVLERIRNLNERELLSYWIRGEYEEAETYWKLAERAKELGLPAEVYETFKQLGDESKEHGDELYQIYRREYGEELVEVNVPNVEALNVLGKFWKVEDLGDVLRIALESEKLAETIYRKLAGECRDEKLRSIYLRLADIERGHYERLKALANKMGVELDVEKECEKESS</sequence>
<dbReference type="Pfam" id="PF02915">
    <property type="entry name" value="Rubrerythrin"/>
    <property type="match status" value="1"/>
</dbReference>
<dbReference type="PANTHER" id="PTHR33531">
    <property type="entry name" value="RUBRERYTHRIN SUBFAMILY"/>
    <property type="match status" value="1"/>
</dbReference>
<feature type="domain" description="Rubrerythrin diiron-binding" evidence="1">
    <location>
        <begin position="19"/>
        <end position="155"/>
    </location>
</feature>
<reference evidence="2 3" key="1">
    <citation type="journal article" date="2007" name="Genome Biol.">
        <title>Genome analysis and genome-wide proteomics of Thermococcus gammatolerans, the most radioresistant organism known amongst the Archaea.</title>
        <authorList>
            <person name="Zivanovic Y."/>
            <person name="Armengaud J."/>
            <person name="Lagorce A."/>
            <person name="Leplat C."/>
            <person name="Guerin P."/>
            <person name="Dutertre M."/>
            <person name="Anthouard V."/>
            <person name="Forterre P."/>
            <person name="Wincker P."/>
            <person name="Confalonieri F."/>
        </authorList>
    </citation>
    <scope>NUCLEOTIDE SEQUENCE [LARGE SCALE GENOMIC DNA]</scope>
    <source>
        <strain evidence="3">DSM 15229 / JCM 11827 / EJ3</strain>
    </source>
</reference>
<dbReference type="KEGG" id="tga:TGAM_0033"/>
<dbReference type="PANTHER" id="PTHR33531:SF10">
    <property type="entry name" value="BLR7895 PROTEIN"/>
    <property type="match status" value="1"/>
</dbReference>
<dbReference type="STRING" id="593117.TGAM_0033"/>
<dbReference type="GO" id="GO:0016491">
    <property type="term" value="F:oxidoreductase activity"/>
    <property type="evidence" value="ECO:0007669"/>
    <property type="project" value="InterPro"/>
</dbReference>
<protein>
    <submittedName>
        <fullName evidence="2">Rubrerythrin-related protein (Rr)</fullName>
    </submittedName>
</protein>
<dbReference type="Gene3D" id="1.20.1260.10">
    <property type="match status" value="1"/>
</dbReference>
<evidence type="ECO:0000313" key="3">
    <source>
        <dbReference type="Proteomes" id="UP000001488"/>
    </source>
</evidence>
<evidence type="ECO:0000313" key="2">
    <source>
        <dbReference type="EMBL" id="ACS32535.1"/>
    </source>
</evidence>
<dbReference type="InterPro" id="IPR003251">
    <property type="entry name" value="Rr_diiron-bd_dom"/>
</dbReference>